<reference evidence="1 2" key="1">
    <citation type="submission" date="2015-01" db="EMBL/GenBank/DDBJ databases">
        <title>Evolution of Trichinella species and genotypes.</title>
        <authorList>
            <person name="Korhonen P.K."/>
            <person name="Edoardo P."/>
            <person name="Giuseppe L.R."/>
            <person name="Gasser R.B."/>
        </authorList>
    </citation>
    <scope>NUCLEOTIDE SEQUENCE [LARGE SCALE GENOMIC DNA]</scope>
    <source>
        <strain evidence="1">ISS2496</strain>
    </source>
</reference>
<organism evidence="1 2">
    <name type="scientific">Trichinella patagoniensis</name>
    <dbReference type="NCBI Taxonomy" id="990121"/>
    <lineage>
        <taxon>Eukaryota</taxon>
        <taxon>Metazoa</taxon>
        <taxon>Ecdysozoa</taxon>
        <taxon>Nematoda</taxon>
        <taxon>Enoplea</taxon>
        <taxon>Dorylaimia</taxon>
        <taxon>Trichinellida</taxon>
        <taxon>Trichinellidae</taxon>
        <taxon>Trichinella</taxon>
    </lineage>
</organism>
<protein>
    <submittedName>
        <fullName evidence="1">Uncharacterized protein</fullName>
    </submittedName>
</protein>
<dbReference type="Proteomes" id="UP000054783">
    <property type="component" value="Unassembled WGS sequence"/>
</dbReference>
<proteinExistence type="predicted"/>
<keyword evidence="2" id="KW-1185">Reference proteome</keyword>
<dbReference type="AlphaFoldDB" id="A0A0V0ZRB7"/>
<accession>A0A0V0ZRB7</accession>
<evidence type="ECO:0000313" key="2">
    <source>
        <dbReference type="Proteomes" id="UP000054783"/>
    </source>
</evidence>
<dbReference type="EMBL" id="JYDQ01000110">
    <property type="protein sequence ID" value="KRY14681.1"/>
    <property type="molecule type" value="Genomic_DNA"/>
</dbReference>
<evidence type="ECO:0000313" key="1">
    <source>
        <dbReference type="EMBL" id="KRY14681.1"/>
    </source>
</evidence>
<gene>
    <name evidence="1" type="ORF">T12_5606</name>
</gene>
<name>A0A0V0ZRB7_9BILA</name>
<sequence>MRSANPRVVADRRQTWIRRGRGGPFNARIEHSEHFGKVSERCSTSQRPLHYLSVDMIAEERTGDAFPTIAWNSILLQILFHTCEPHASVITHRKLDWGSERYLVHAKNERRRRDTTLVTIVKLFTIPHDITFY</sequence>
<comment type="caution">
    <text evidence="1">The sequence shown here is derived from an EMBL/GenBank/DDBJ whole genome shotgun (WGS) entry which is preliminary data.</text>
</comment>